<dbReference type="Pfam" id="PF00441">
    <property type="entry name" value="Acyl-CoA_dh_1"/>
    <property type="match status" value="1"/>
</dbReference>
<dbReference type="PANTHER" id="PTHR43884">
    <property type="entry name" value="ACYL-COA DEHYDROGENASE"/>
    <property type="match status" value="1"/>
</dbReference>
<dbReference type="PANTHER" id="PTHR43884:SF20">
    <property type="entry name" value="ACYL-COA DEHYDROGENASE FADE28"/>
    <property type="match status" value="1"/>
</dbReference>
<reference evidence="8 9" key="1">
    <citation type="submission" date="2022-10" db="EMBL/GenBank/DDBJ databases">
        <title>The complete genomes of actinobacterial strains from the NBC collection.</title>
        <authorList>
            <person name="Joergensen T.S."/>
            <person name="Alvarez Arevalo M."/>
            <person name="Sterndorff E.B."/>
            <person name="Faurdal D."/>
            <person name="Vuksanovic O."/>
            <person name="Mourched A.-S."/>
            <person name="Charusanti P."/>
            <person name="Shaw S."/>
            <person name="Blin K."/>
            <person name="Weber T."/>
        </authorList>
    </citation>
    <scope>NUCLEOTIDE SEQUENCE [LARGE SCALE GENOMIC DNA]</scope>
    <source>
        <strain evidence="8 9">NBC_00319</strain>
    </source>
</reference>
<evidence type="ECO:0000259" key="6">
    <source>
        <dbReference type="Pfam" id="PF00441"/>
    </source>
</evidence>
<dbReference type="Gene3D" id="1.20.140.10">
    <property type="entry name" value="Butyryl-CoA Dehydrogenase, subunit A, domain 3"/>
    <property type="match status" value="1"/>
</dbReference>
<dbReference type="CDD" id="cd00567">
    <property type="entry name" value="ACAD"/>
    <property type="match status" value="1"/>
</dbReference>
<evidence type="ECO:0000256" key="1">
    <source>
        <dbReference type="ARBA" id="ARBA00001974"/>
    </source>
</evidence>
<feature type="domain" description="Acyl-CoA dehydrogenase/oxidase C-terminal" evidence="6">
    <location>
        <begin position="231"/>
        <end position="365"/>
    </location>
</feature>
<accession>A0AAU4K0K1</accession>
<dbReference type="Gene3D" id="1.10.540.10">
    <property type="entry name" value="Acyl-CoA dehydrogenase/oxidase, N-terminal domain"/>
    <property type="match status" value="1"/>
</dbReference>
<dbReference type="Gene3D" id="2.40.110.10">
    <property type="entry name" value="Butyryl-CoA Dehydrogenase, subunit A, domain 2"/>
    <property type="match status" value="1"/>
</dbReference>
<keyword evidence="5" id="KW-0560">Oxidoreductase</keyword>
<dbReference type="SUPFAM" id="SSF47203">
    <property type="entry name" value="Acyl-CoA dehydrogenase C-terminal domain-like"/>
    <property type="match status" value="1"/>
</dbReference>
<evidence type="ECO:0000256" key="2">
    <source>
        <dbReference type="ARBA" id="ARBA00009347"/>
    </source>
</evidence>
<dbReference type="GO" id="GO:0003995">
    <property type="term" value="F:acyl-CoA dehydrogenase activity"/>
    <property type="evidence" value="ECO:0007669"/>
    <property type="project" value="TreeGrafter"/>
</dbReference>
<keyword evidence="4" id="KW-0274">FAD</keyword>
<protein>
    <submittedName>
        <fullName evidence="8">Acyl-CoA/acyl-ACP dehydrogenase</fullName>
    </submittedName>
</protein>
<comment type="cofactor">
    <cofactor evidence="1">
        <name>FAD</name>
        <dbReference type="ChEBI" id="CHEBI:57692"/>
    </cofactor>
</comment>
<dbReference type="EMBL" id="CP108021">
    <property type="protein sequence ID" value="WUM19512.1"/>
    <property type="molecule type" value="Genomic_DNA"/>
</dbReference>
<evidence type="ECO:0000313" key="9">
    <source>
        <dbReference type="Proteomes" id="UP001432128"/>
    </source>
</evidence>
<keyword evidence="3" id="KW-0285">Flavoprotein</keyword>
<dbReference type="GO" id="GO:0050660">
    <property type="term" value="F:flavin adenine dinucleotide binding"/>
    <property type="evidence" value="ECO:0007669"/>
    <property type="project" value="InterPro"/>
</dbReference>
<dbReference type="InterPro" id="IPR013786">
    <property type="entry name" value="AcylCoA_DH/ox_N"/>
</dbReference>
<dbReference type="InterPro" id="IPR009100">
    <property type="entry name" value="AcylCoA_DH/oxidase_NM_dom_sf"/>
</dbReference>
<dbReference type="Proteomes" id="UP001432128">
    <property type="component" value="Chromosome"/>
</dbReference>
<evidence type="ECO:0000259" key="7">
    <source>
        <dbReference type="Pfam" id="PF02771"/>
    </source>
</evidence>
<name>A0AAU4K0K1_9NOCA</name>
<evidence type="ECO:0000313" key="8">
    <source>
        <dbReference type="EMBL" id="WUM19512.1"/>
    </source>
</evidence>
<dbReference type="KEGG" id="whr:OG579_17670"/>
<dbReference type="InterPro" id="IPR046373">
    <property type="entry name" value="Acyl-CoA_Oxase/DH_mid-dom_sf"/>
</dbReference>
<gene>
    <name evidence="8" type="ORF">OG579_17670</name>
</gene>
<keyword evidence="9" id="KW-1185">Reference proteome</keyword>
<evidence type="ECO:0000256" key="3">
    <source>
        <dbReference type="ARBA" id="ARBA00022630"/>
    </source>
</evidence>
<sequence>MSDTVFAAPGVDTAEQSALRDSVRTVLARQGGSASLRAAMAATPRFDGYLWRTLAEQVGVAALAVPERFGGVGATLVESHIVLEELGRSLHPVPMLGSVLATQALLFTRDDDACARLLPGIAEGSSVAALCWAGESGWDTPGVVADGGLLTGTAHYVLDGEYADVFLVIARSGTHTTLHEVSPDADGVSRTPLPVLDPTRPLTRVTFDDTPAQTIAAPGDLIGRLQAVAAVALSAEQVGVAAELLDRTVAHTAARTQFGRPIGSFQALKHRMADMFVAVESARSISYAAAHAVAHDSGPDGAEPTIAAARIHCSRAAAAVAGEAMQMHGGIGITWEHDVQLYFKRAHTDAQLFGRTQTASDGLAKTLGL</sequence>
<comment type="similarity">
    <text evidence="2">Belongs to the acyl-CoA dehydrogenase family.</text>
</comment>
<evidence type="ECO:0000256" key="5">
    <source>
        <dbReference type="ARBA" id="ARBA00023002"/>
    </source>
</evidence>
<dbReference type="AlphaFoldDB" id="A0AAU4K0K1"/>
<organism evidence="8 9">
    <name type="scientific">Williamsia herbipolensis</name>
    <dbReference type="NCBI Taxonomy" id="1603258"/>
    <lineage>
        <taxon>Bacteria</taxon>
        <taxon>Bacillati</taxon>
        <taxon>Actinomycetota</taxon>
        <taxon>Actinomycetes</taxon>
        <taxon>Mycobacteriales</taxon>
        <taxon>Nocardiaceae</taxon>
        <taxon>Williamsia</taxon>
    </lineage>
</organism>
<dbReference type="RefSeq" id="WP_328857008.1">
    <property type="nucleotide sequence ID" value="NZ_CP108021.1"/>
</dbReference>
<dbReference type="SUPFAM" id="SSF56645">
    <property type="entry name" value="Acyl-CoA dehydrogenase NM domain-like"/>
    <property type="match status" value="1"/>
</dbReference>
<dbReference type="InterPro" id="IPR036250">
    <property type="entry name" value="AcylCo_DH-like_C"/>
</dbReference>
<dbReference type="InterPro" id="IPR037069">
    <property type="entry name" value="AcylCoA_DH/ox_N_sf"/>
</dbReference>
<feature type="domain" description="Acyl-CoA dehydrogenase/oxidase N-terminal" evidence="7">
    <location>
        <begin position="13"/>
        <end position="124"/>
    </location>
</feature>
<evidence type="ECO:0000256" key="4">
    <source>
        <dbReference type="ARBA" id="ARBA00022827"/>
    </source>
</evidence>
<dbReference type="InterPro" id="IPR009075">
    <property type="entry name" value="AcylCo_DH/oxidase_C"/>
</dbReference>
<dbReference type="Pfam" id="PF02771">
    <property type="entry name" value="Acyl-CoA_dh_N"/>
    <property type="match status" value="1"/>
</dbReference>
<proteinExistence type="inferred from homology"/>